<proteinExistence type="predicted"/>
<reference evidence="1" key="1">
    <citation type="submission" date="2014-09" db="EMBL/GenBank/DDBJ databases">
        <authorList>
            <person name="Magalhaes I.L.F."/>
            <person name="Oliveira U."/>
            <person name="Santos F.R."/>
            <person name="Vidigal T.H.D.A."/>
            <person name="Brescovit A.D."/>
            <person name="Santos A.J."/>
        </authorList>
    </citation>
    <scope>NUCLEOTIDE SEQUENCE</scope>
    <source>
        <tissue evidence="1">Shoot tissue taken approximately 20 cm above the soil surface</tissue>
    </source>
</reference>
<evidence type="ECO:0000313" key="1">
    <source>
        <dbReference type="EMBL" id="JAD89271.1"/>
    </source>
</evidence>
<accession>A0A0A9DN79</accession>
<dbReference type="EMBL" id="GBRH01208624">
    <property type="protein sequence ID" value="JAD89271.1"/>
    <property type="molecule type" value="Transcribed_RNA"/>
</dbReference>
<organism evidence="1">
    <name type="scientific">Arundo donax</name>
    <name type="common">Giant reed</name>
    <name type="synonym">Donax arundinaceus</name>
    <dbReference type="NCBI Taxonomy" id="35708"/>
    <lineage>
        <taxon>Eukaryota</taxon>
        <taxon>Viridiplantae</taxon>
        <taxon>Streptophyta</taxon>
        <taxon>Embryophyta</taxon>
        <taxon>Tracheophyta</taxon>
        <taxon>Spermatophyta</taxon>
        <taxon>Magnoliopsida</taxon>
        <taxon>Liliopsida</taxon>
        <taxon>Poales</taxon>
        <taxon>Poaceae</taxon>
        <taxon>PACMAD clade</taxon>
        <taxon>Arundinoideae</taxon>
        <taxon>Arundineae</taxon>
        <taxon>Arundo</taxon>
    </lineage>
</organism>
<reference evidence="1" key="2">
    <citation type="journal article" date="2015" name="Data Brief">
        <title>Shoot transcriptome of the giant reed, Arundo donax.</title>
        <authorList>
            <person name="Barrero R.A."/>
            <person name="Guerrero F.D."/>
            <person name="Moolhuijzen P."/>
            <person name="Goolsby J.A."/>
            <person name="Tidwell J."/>
            <person name="Bellgard S.E."/>
            <person name="Bellgard M.I."/>
        </authorList>
    </citation>
    <scope>NUCLEOTIDE SEQUENCE</scope>
    <source>
        <tissue evidence="1">Shoot tissue taken approximately 20 cm above the soil surface</tissue>
    </source>
</reference>
<dbReference type="AlphaFoldDB" id="A0A0A9DN79"/>
<protein>
    <submittedName>
        <fullName evidence="1">REF6</fullName>
    </submittedName>
</protein>
<sequence>MVRGAARCCARVRGGGARPRLRRGGELLGNLCNAGGQDNGDVP</sequence>
<name>A0A0A9DN79_ARUDO</name>